<dbReference type="PANTHER" id="PTHR43711">
    <property type="entry name" value="TWO-COMPONENT HISTIDINE KINASE"/>
    <property type="match status" value="1"/>
</dbReference>
<name>A0A370DBQ8_9GAMM</name>
<accession>A0A370DBQ8</accession>
<dbReference type="Gene3D" id="3.30.565.10">
    <property type="entry name" value="Histidine kinase-like ATPase, C-terminal domain"/>
    <property type="match status" value="1"/>
</dbReference>
<feature type="transmembrane region" description="Helical" evidence="7">
    <location>
        <begin position="134"/>
        <end position="155"/>
    </location>
</feature>
<dbReference type="InterPro" id="IPR050736">
    <property type="entry name" value="Sensor_HK_Regulatory"/>
</dbReference>
<dbReference type="PROSITE" id="PS50109">
    <property type="entry name" value="HIS_KIN"/>
    <property type="match status" value="1"/>
</dbReference>
<comment type="catalytic activity">
    <reaction evidence="1">
        <text>ATP + protein L-histidine = ADP + protein N-phospho-L-histidine.</text>
        <dbReference type="EC" id="2.7.13.3"/>
    </reaction>
</comment>
<dbReference type="EC" id="2.7.13.3" evidence="2"/>
<feature type="transmembrane region" description="Helical" evidence="7">
    <location>
        <begin position="12"/>
        <end position="33"/>
    </location>
</feature>
<dbReference type="CDD" id="cd00082">
    <property type="entry name" value="HisKA"/>
    <property type="match status" value="1"/>
</dbReference>
<dbReference type="SMART" id="SM00387">
    <property type="entry name" value="HATPase_c"/>
    <property type="match status" value="1"/>
</dbReference>
<dbReference type="InterPro" id="IPR036890">
    <property type="entry name" value="HATPase_C_sf"/>
</dbReference>
<keyword evidence="4" id="KW-0808">Transferase</keyword>
<dbReference type="PRINTS" id="PR00344">
    <property type="entry name" value="BCTRLSENSOR"/>
</dbReference>
<organism evidence="9 10">
    <name type="scientific">endosymbiont of Galathealinum brachiosum</name>
    <dbReference type="NCBI Taxonomy" id="2200906"/>
    <lineage>
        <taxon>Bacteria</taxon>
        <taxon>Pseudomonadati</taxon>
        <taxon>Pseudomonadota</taxon>
        <taxon>Gammaproteobacteria</taxon>
        <taxon>sulfur-oxidizing symbionts</taxon>
    </lineage>
</organism>
<evidence type="ECO:0000313" key="9">
    <source>
        <dbReference type="EMBL" id="RDH82339.1"/>
    </source>
</evidence>
<dbReference type="SMART" id="SM00388">
    <property type="entry name" value="HisKA"/>
    <property type="match status" value="1"/>
</dbReference>
<sequence length="441" mass="49490">MEKTGSIHTPHSSIVLCACLIIILFFYSSYSIFKTEDNYLKKLNADADIIAYNLSETLRLDALYKTEELATYLDTLITNTDFNGITLIGLDKLVSSGSIKEDAVSSNRHLHLRHPLKLQLWSTPIENIVIQRQLNISFISLFILIILVYMLFSLLKTQKKTDIQPPAVNTSKLKNSETINGASNQQAGSIQQLQDELFELKHSKNSILTNMSLELRSPLDVIIGYSELLSEEKEDLSKDELNFDLQRIHSAGKHLHNLLEEIDDLEKIDNNELKIKAEAIDIQQIICNVIKKLSTENTKNRNKISCKYHDNTGNIISDGRRLYQILLNMLSNASIYTKNGEINITIERQKKIELDRIFITITDTGIGTPLDNINKLYKEFSNNSGNDYSYDGSGFGLSISRRLSHLLGGDIAIVGDSSSKGSSFIISIAANINSISTTIND</sequence>
<gene>
    <name evidence="9" type="ORF">DIZ80_08560</name>
</gene>
<dbReference type="PROSITE" id="PS51257">
    <property type="entry name" value="PROKAR_LIPOPROTEIN"/>
    <property type="match status" value="1"/>
</dbReference>
<comment type="caution">
    <text evidence="9">The sequence shown here is derived from an EMBL/GenBank/DDBJ whole genome shotgun (WGS) entry which is preliminary data.</text>
</comment>
<evidence type="ECO:0000256" key="4">
    <source>
        <dbReference type="ARBA" id="ARBA00022679"/>
    </source>
</evidence>
<reference evidence="9 10" key="1">
    <citation type="journal article" date="2018" name="ISME J.">
        <title>Endosymbiont genomes yield clues of tubeworm success.</title>
        <authorList>
            <person name="Li Y."/>
            <person name="Liles M.R."/>
            <person name="Halanych K.M."/>
        </authorList>
    </citation>
    <scope>NUCLEOTIDE SEQUENCE [LARGE SCALE GENOMIC DNA]</scope>
    <source>
        <strain evidence="9">A1464</strain>
    </source>
</reference>
<keyword evidence="5" id="KW-0418">Kinase</keyword>
<dbReference type="Pfam" id="PF02518">
    <property type="entry name" value="HATPase_c"/>
    <property type="match status" value="1"/>
</dbReference>
<evidence type="ECO:0000313" key="10">
    <source>
        <dbReference type="Proteomes" id="UP000254266"/>
    </source>
</evidence>
<dbReference type="PANTHER" id="PTHR43711:SF26">
    <property type="entry name" value="SENSOR HISTIDINE KINASE RCSC"/>
    <property type="match status" value="1"/>
</dbReference>
<dbReference type="InterPro" id="IPR005467">
    <property type="entry name" value="His_kinase_dom"/>
</dbReference>
<keyword evidence="7" id="KW-1133">Transmembrane helix</keyword>
<keyword evidence="7" id="KW-0472">Membrane</keyword>
<dbReference type="InterPro" id="IPR004358">
    <property type="entry name" value="Sig_transdc_His_kin-like_C"/>
</dbReference>
<dbReference type="InterPro" id="IPR003594">
    <property type="entry name" value="HATPase_dom"/>
</dbReference>
<keyword evidence="3" id="KW-0597">Phosphoprotein</keyword>
<dbReference type="GO" id="GO:0000155">
    <property type="term" value="F:phosphorelay sensor kinase activity"/>
    <property type="evidence" value="ECO:0007669"/>
    <property type="project" value="InterPro"/>
</dbReference>
<dbReference type="Gene3D" id="1.10.287.130">
    <property type="match status" value="1"/>
</dbReference>
<evidence type="ECO:0000256" key="6">
    <source>
        <dbReference type="ARBA" id="ARBA00023012"/>
    </source>
</evidence>
<evidence type="ECO:0000256" key="2">
    <source>
        <dbReference type="ARBA" id="ARBA00012438"/>
    </source>
</evidence>
<feature type="domain" description="Histidine kinase" evidence="8">
    <location>
        <begin position="210"/>
        <end position="432"/>
    </location>
</feature>
<dbReference type="AlphaFoldDB" id="A0A370DBQ8"/>
<dbReference type="SUPFAM" id="SSF55874">
    <property type="entry name" value="ATPase domain of HSP90 chaperone/DNA topoisomerase II/histidine kinase"/>
    <property type="match status" value="1"/>
</dbReference>
<dbReference type="Proteomes" id="UP000254266">
    <property type="component" value="Unassembled WGS sequence"/>
</dbReference>
<evidence type="ECO:0000256" key="3">
    <source>
        <dbReference type="ARBA" id="ARBA00022553"/>
    </source>
</evidence>
<dbReference type="Pfam" id="PF00512">
    <property type="entry name" value="HisKA"/>
    <property type="match status" value="1"/>
</dbReference>
<evidence type="ECO:0000259" key="8">
    <source>
        <dbReference type="PROSITE" id="PS50109"/>
    </source>
</evidence>
<keyword evidence="7" id="KW-0812">Transmembrane</keyword>
<dbReference type="InterPro" id="IPR003661">
    <property type="entry name" value="HisK_dim/P_dom"/>
</dbReference>
<evidence type="ECO:0000256" key="1">
    <source>
        <dbReference type="ARBA" id="ARBA00000085"/>
    </source>
</evidence>
<dbReference type="SUPFAM" id="SSF47384">
    <property type="entry name" value="Homodimeric domain of signal transducing histidine kinase"/>
    <property type="match status" value="1"/>
</dbReference>
<dbReference type="InterPro" id="IPR036097">
    <property type="entry name" value="HisK_dim/P_sf"/>
</dbReference>
<keyword evidence="6" id="KW-0902">Two-component regulatory system</keyword>
<evidence type="ECO:0000256" key="7">
    <source>
        <dbReference type="SAM" id="Phobius"/>
    </source>
</evidence>
<dbReference type="EMBL" id="QFXC01000011">
    <property type="protein sequence ID" value="RDH82339.1"/>
    <property type="molecule type" value="Genomic_DNA"/>
</dbReference>
<proteinExistence type="predicted"/>
<evidence type="ECO:0000256" key="5">
    <source>
        <dbReference type="ARBA" id="ARBA00022777"/>
    </source>
</evidence>
<protein>
    <recommendedName>
        <fullName evidence="2">histidine kinase</fullName>
        <ecNumber evidence="2">2.7.13.3</ecNumber>
    </recommendedName>
</protein>
<keyword evidence="10" id="KW-1185">Reference proteome</keyword>